<feature type="domain" description="Amidohydrolase-related" evidence="1">
    <location>
        <begin position="57"/>
        <end position="389"/>
    </location>
</feature>
<dbReference type="InterPro" id="IPR011059">
    <property type="entry name" value="Metal-dep_hydrolase_composite"/>
</dbReference>
<organism evidence="2 3">
    <name type="scientific">Sphaerisporangium krabiense</name>
    <dbReference type="NCBI Taxonomy" id="763782"/>
    <lineage>
        <taxon>Bacteria</taxon>
        <taxon>Bacillati</taxon>
        <taxon>Actinomycetota</taxon>
        <taxon>Actinomycetes</taxon>
        <taxon>Streptosporangiales</taxon>
        <taxon>Streptosporangiaceae</taxon>
        <taxon>Sphaerisporangium</taxon>
    </lineage>
</organism>
<accession>A0A7W8Z831</accession>
<dbReference type="PANTHER" id="PTHR43135">
    <property type="entry name" value="ALPHA-D-RIBOSE 1-METHYLPHOSPHONATE 5-TRIPHOSPHATE DIPHOSPHATASE"/>
    <property type="match status" value="1"/>
</dbReference>
<dbReference type="InterPro" id="IPR006680">
    <property type="entry name" value="Amidohydro-rel"/>
</dbReference>
<sequence length="399" mass="41380">MGMLVTAGLLVTATPEGPIRDGAVLVGEGLIRAAGPRDQVEALAPPGTPRHDFPGGTLLPGLINCHVHLVFDASMDGMGKVREADDLSLFLGMADRARRLLDSGVTTVRDLGDRGGLSLRLRDAIAGGLLRGPRVLAAGPPLTVPGGHCWYLGGEVADEAALRAAVRARAEQGADLVKLMVTGGQTTSGGAGMSESQFTPEQVRAAVEEAHRLGLPVAAHAHGTEGIAAAAAAGVDTIEHCTWLTGDAYDPREDVAALIASRGIAVCPTTSPGWRAMARWIGEERAALLQSRLPWMRDLGVRLVMGTDAGLPGSVFDDFAGSFTLYEELGFARERIIEMATSGAADALGIGGETGRIAEGLSADLLVADGDALATVEALRRPLFVVKDGVAHVPPPRPE</sequence>
<evidence type="ECO:0000313" key="2">
    <source>
        <dbReference type="EMBL" id="MBB5629096.1"/>
    </source>
</evidence>
<dbReference type="InterPro" id="IPR032466">
    <property type="entry name" value="Metal_Hydrolase"/>
</dbReference>
<dbReference type="InterPro" id="IPR051781">
    <property type="entry name" value="Metallo-dep_Hydrolase"/>
</dbReference>
<evidence type="ECO:0000259" key="1">
    <source>
        <dbReference type="Pfam" id="PF01979"/>
    </source>
</evidence>
<dbReference type="Pfam" id="PF01979">
    <property type="entry name" value="Amidohydro_1"/>
    <property type="match status" value="1"/>
</dbReference>
<dbReference type="GO" id="GO:0016810">
    <property type="term" value="F:hydrolase activity, acting on carbon-nitrogen (but not peptide) bonds"/>
    <property type="evidence" value="ECO:0007669"/>
    <property type="project" value="InterPro"/>
</dbReference>
<proteinExistence type="predicted"/>
<evidence type="ECO:0000313" key="3">
    <source>
        <dbReference type="Proteomes" id="UP000588112"/>
    </source>
</evidence>
<dbReference type="SUPFAM" id="SSF51556">
    <property type="entry name" value="Metallo-dependent hydrolases"/>
    <property type="match status" value="1"/>
</dbReference>
<dbReference type="PANTHER" id="PTHR43135:SF3">
    <property type="entry name" value="ALPHA-D-RIBOSE 1-METHYLPHOSPHONATE 5-TRIPHOSPHATE DIPHOSPHATASE"/>
    <property type="match status" value="1"/>
</dbReference>
<keyword evidence="3" id="KW-1185">Reference proteome</keyword>
<name>A0A7W8Z831_9ACTN</name>
<dbReference type="EMBL" id="JACHBR010000001">
    <property type="protein sequence ID" value="MBB5629096.1"/>
    <property type="molecule type" value="Genomic_DNA"/>
</dbReference>
<gene>
    <name evidence="2" type="ORF">BJ981_004795</name>
</gene>
<reference evidence="2 3" key="1">
    <citation type="submission" date="2020-08" db="EMBL/GenBank/DDBJ databases">
        <title>Sequencing the genomes of 1000 actinobacteria strains.</title>
        <authorList>
            <person name="Klenk H.-P."/>
        </authorList>
    </citation>
    <scope>NUCLEOTIDE SEQUENCE [LARGE SCALE GENOMIC DNA]</scope>
    <source>
        <strain evidence="2 3">DSM 45790</strain>
    </source>
</reference>
<dbReference type="SUPFAM" id="SSF51338">
    <property type="entry name" value="Composite domain of metallo-dependent hydrolases"/>
    <property type="match status" value="2"/>
</dbReference>
<dbReference type="Gene3D" id="2.30.40.10">
    <property type="entry name" value="Urease, subunit C, domain 1"/>
    <property type="match status" value="1"/>
</dbReference>
<protein>
    <submittedName>
        <fullName evidence="2">Imidazolonepropionase-like amidohydrolase</fullName>
    </submittedName>
</protein>
<comment type="caution">
    <text evidence="2">The sequence shown here is derived from an EMBL/GenBank/DDBJ whole genome shotgun (WGS) entry which is preliminary data.</text>
</comment>
<keyword evidence="2" id="KW-0378">Hydrolase</keyword>
<dbReference type="AlphaFoldDB" id="A0A7W8Z831"/>
<dbReference type="Proteomes" id="UP000588112">
    <property type="component" value="Unassembled WGS sequence"/>
</dbReference>
<dbReference type="Gene3D" id="3.20.20.140">
    <property type="entry name" value="Metal-dependent hydrolases"/>
    <property type="match status" value="1"/>
</dbReference>